<dbReference type="Proteomes" id="UP000002949">
    <property type="component" value="Unassembled WGS sequence"/>
</dbReference>
<protein>
    <submittedName>
        <fullName evidence="1">Uncharacterized protein</fullName>
    </submittedName>
</protein>
<dbReference type="EMBL" id="AGSN01000229">
    <property type="protein sequence ID" value="EHH04178.1"/>
    <property type="molecule type" value="Genomic_DNA"/>
</dbReference>
<evidence type="ECO:0000313" key="1">
    <source>
        <dbReference type="EMBL" id="EHH04178.1"/>
    </source>
</evidence>
<name>G6YK35_9HYPH</name>
<proteinExistence type="predicted"/>
<dbReference type="AlphaFoldDB" id="G6YK35"/>
<keyword evidence="2" id="KW-1185">Reference proteome</keyword>
<dbReference type="KEGG" id="mamo:A6B35_30840"/>
<organism evidence="1 2">
    <name type="scientific">Mesorhizobium amorphae CCNWGS0123</name>
    <dbReference type="NCBI Taxonomy" id="1082933"/>
    <lineage>
        <taxon>Bacteria</taxon>
        <taxon>Pseudomonadati</taxon>
        <taxon>Pseudomonadota</taxon>
        <taxon>Alphaproteobacteria</taxon>
        <taxon>Hyphomicrobiales</taxon>
        <taxon>Phyllobacteriaceae</taxon>
        <taxon>Mesorhizobium</taxon>
    </lineage>
</organism>
<reference evidence="1 2" key="1">
    <citation type="journal article" date="2012" name="J. Bacteriol.">
        <title>Draft Genome Sequence of Plant Growth-Promoting Rhizobium Mesorhizobium amorphae, Isolated from Zinc-Lead Mine Tailings.</title>
        <authorList>
            <person name="Hao X."/>
            <person name="Lin Y."/>
            <person name="Johnstone L."/>
            <person name="Baltrus D.A."/>
            <person name="Miller S.J."/>
            <person name="Wei G."/>
            <person name="Rensing C."/>
        </authorList>
    </citation>
    <scope>NUCLEOTIDE SEQUENCE [LARGE SCALE GENOMIC DNA]</scope>
    <source>
        <strain evidence="1 2">CCNWGS0123</strain>
    </source>
</reference>
<gene>
    <name evidence="1" type="ORF">MEA186_31846</name>
</gene>
<sequence length="92" mass="10482">MPRPSCDEQAGLVAKSTLEKSNQVRGNVLGFWRAWLDMALLAKLVENRLQTFQVARIEGRVKVETITHLGLPRAEILNETKRGDEEPADRRR</sequence>
<evidence type="ECO:0000313" key="2">
    <source>
        <dbReference type="Proteomes" id="UP000002949"/>
    </source>
</evidence>
<accession>G6YK35</accession>